<dbReference type="InterPro" id="IPR043502">
    <property type="entry name" value="DNA/RNA_pol_sf"/>
</dbReference>
<dbReference type="AlphaFoldDB" id="A0A2V0R9H3"/>
<dbReference type="Pfam" id="PF02123">
    <property type="entry name" value="RdRP_4"/>
    <property type="match status" value="1"/>
</dbReference>
<keyword evidence="1" id="KW-0547">Nucleotide-binding</keyword>
<evidence type="ECO:0000313" key="2">
    <source>
        <dbReference type="EMBL" id="GBH21949.1"/>
    </source>
</evidence>
<dbReference type="SUPFAM" id="SSF56672">
    <property type="entry name" value="DNA/RNA polymerases"/>
    <property type="match status" value="1"/>
</dbReference>
<accession>A0A2V0R9H3</accession>
<dbReference type="EMBL" id="BDQA01000472">
    <property type="protein sequence ID" value="GBH21949.1"/>
    <property type="molecule type" value="Genomic_RNA"/>
</dbReference>
<dbReference type="GO" id="GO:0006351">
    <property type="term" value="P:DNA-templated transcription"/>
    <property type="evidence" value="ECO:0007669"/>
    <property type="project" value="InterPro"/>
</dbReference>
<organism evidence="2">
    <name type="scientific">viral metagenome</name>
    <dbReference type="NCBI Taxonomy" id="1070528"/>
    <lineage>
        <taxon>unclassified sequences</taxon>
        <taxon>metagenomes</taxon>
        <taxon>organismal metagenomes</taxon>
    </lineage>
</organism>
<sequence length="767" mass="85951">MSGGAELMRTQGAKRGFGQLCKLLVAMAGAGEEDPLGLYKLEWSEGWLQGGVQEKRRRLRATWGKRVGWKFCTHAVLNDVLAGYMLALPKGLRGEFLALSGRVGLHEADPTTVLRTCRCVAVHAFKYGYTLFGSLWRYLVDLDMLFGSSTQGATREEAKEELRDWVNRETKWSGEKFESMIATGFPIVEGKLRAAASAYTKERRGAAEFAQRPSEWVSPGASTVDGLVGVRSNKISTWMKYAARIRSYLETGEQRWSDRANLWRNLEKRERKKVRQTVKASFTSFVDQSFCLQGVEDIVGAGLRTSLGSDPEKLWEGLQKDVNKHYPVPIDIPAFDHRPPAWLVLKCVRLLLELCSDGSPEMEASARRVLHQIQTGKLTDGVDTWDWEGGVMSGWRVTTVLDTVINACLAYGTRTPQAADPATTGDDALFFVRTKGQARELVSEYMEAVGVNERKFFCDGVRGEFLRYLLVKGARGRAGYPARAFSGYVFTQAFSGGGAITADEIIGDMEMLVQRGLCPVELGRQAVLRLADHFGVSNFRAWEFLHTPASAGGGGVYPWAGNWWAVKRDVDLVVISGTKFRRRPWDDIPGETKNGVYRTASALGLHADHLRGVAEGLVFKKKVDGDVGAREYLHRVQRVNEGMWLEALGLERTRRPRFTIDGWFASSWIRFRPDRWCEVVEDSDLTRLKALESRIGRGRFLDWLQGESCPVSVRGSFFGSLDIADVMQYLRNWIPKFSSRVGGNHWMGRIVATESRILNNVVGRWLA</sequence>
<comment type="caution">
    <text evidence="2">The sequence shown here is derived from an EMBL/GenBank/DDBJ whole genome shotgun (WGS) entry which is preliminary data.</text>
</comment>
<dbReference type="GO" id="GO:0003723">
    <property type="term" value="F:RNA binding"/>
    <property type="evidence" value="ECO:0007669"/>
    <property type="project" value="InterPro"/>
</dbReference>
<proteinExistence type="predicted"/>
<reference evidence="2" key="1">
    <citation type="submission" date="2017-04" db="EMBL/GenBank/DDBJ databases">
        <title>Unveiling RNA virosphere associated with marine microorganisms.</title>
        <authorList>
            <person name="Urayama S."/>
            <person name="Takaki Y."/>
            <person name="Nishi S."/>
            <person name="Yoshida Y."/>
            <person name="Deguchi S."/>
            <person name="Takai K."/>
            <person name="Nunoura T."/>
        </authorList>
    </citation>
    <scope>NUCLEOTIDE SEQUENCE</scope>
</reference>
<dbReference type="InterPro" id="IPR001795">
    <property type="entry name" value="RNA-dir_pol_luteovirus"/>
</dbReference>
<protein>
    <submittedName>
        <fullName evidence="2">Uncharacterized protein</fullName>
    </submittedName>
</protein>
<name>A0A2V0R9H3_9ZZZZ</name>
<dbReference type="GO" id="GO:0003968">
    <property type="term" value="F:RNA-directed RNA polymerase activity"/>
    <property type="evidence" value="ECO:0007669"/>
    <property type="project" value="InterPro"/>
</dbReference>
<evidence type="ECO:0000256" key="1">
    <source>
        <dbReference type="ARBA" id="ARBA00022741"/>
    </source>
</evidence>
<dbReference type="GO" id="GO:0000166">
    <property type="term" value="F:nucleotide binding"/>
    <property type="evidence" value="ECO:0007669"/>
    <property type="project" value="UniProtKB-KW"/>
</dbReference>